<protein>
    <submittedName>
        <fullName evidence="1">Uncharacterized protein</fullName>
    </submittedName>
</protein>
<dbReference type="EMBL" id="CP009687">
    <property type="protein sequence ID" value="AKL95692.1"/>
    <property type="molecule type" value="Genomic_DNA"/>
</dbReference>
<dbReference type="RefSeq" id="WP_044825012.1">
    <property type="nucleotide sequence ID" value="NZ_CP009687.1"/>
</dbReference>
<sequence>MCEKQNKDYIVKDTLLQEYASIFTKNSIPGKENGVALERFQEALKSSNFGVIRKVVEKVEELTELQKEYRDAFVKSSIPGKESSAALERFQEGLINGNFGILRKPTMEWSYEEITAKAS</sequence>
<keyword evidence="2" id="KW-1185">Reference proteome</keyword>
<dbReference type="PATRIC" id="fig|84022.5.peg.461"/>
<dbReference type="OrthoDB" id="9930448at2"/>
<dbReference type="STRING" id="84022.CACET_c22460"/>
<evidence type="ECO:0000313" key="1">
    <source>
        <dbReference type="EMBL" id="AKL95692.1"/>
    </source>
</evidence>
<gene>
    <name evidence="1" type="ORF">CACET_c22460</name>
</gene>
<organism evidence="1 2">
    <name type="scientific">Clostridium aceticum</name>
    <dbReference type="NCBI Taxonomy" id="84022"/>
    <lineage>
        <taxon>Bacteria</taxon>
        <taxon>Bacillati</taxon>
        <taxon>Bacillota</taxon>
        <taxon>Clostridia</taxon>
        <taxon>Eubacteriales</taxon>
        <taxon>Clostridiaceae</taxon>
        <taxon>Clostridium</taxon>
    </lineage>
</organism>
<dbReference type="AlphaFoldDB" id="A0A0D8I907"/>
<dbReference type="KEGG" id="cace:CACET_c22460"/>
<dbReference type="Proteomes" id="UP000035704">
    <property type="component" value="Chromosome"/>
</dbReference>
<reference evidence="1 2" key="1">
    <citation type="submission" date="2014-10" db="EMBL/GenBank/DDBJ databases">
        <title>Genome sequence of Clostridium aceticum DSM 1496.</title>
        <authorList>
            <person name="Poehlein A."/>
            <person name="Schiel-Bengelsdorf B."/>
            <person name="Gottschalk G."/>
            <person name="Duerre P."/>
            <person name="Daniel R."/>
        </authorList>
    </citation>
    <scope>NUCLEOTIDE SEQUENCE [LARGE SCALE GENOMIC DNA]</scope>
    <source>
        <strain evidence="1 2">DSM 1496</strain>
    </source>
</reference>
<proteinExistence type="predicted"/>
<evidence type="ECO:0000313" key="2">
    <source>
        <dbReference type="Proteomes" id="UP000035704"/>
    </source>
</evidence>
<accession>A0A0D8I907</accession>
<name>A0A0D8I907_9CLOT</name>